<comment type="similarity">
    <text evidence="5 7">Belongs to the DEAD box helicase family.</text>
</comment>
<dbReference type="InterPro" id="IPR027417">
    <property type="entry name" value="P-loop_NTPase"/>
</dbReference>
<dbReference type="GO" id="GO:0003724">
    <property type="term" value="F:RNA helicase activity"/>
    <property type="evidence" value="ECO:0007669"/>
    <property type="project" value="InterPro"/>
</dbReference>
<proteinExistence type="inferred from homology"/>
<dbReference type="InterPro" id="IPR050079">
    <property type="entry name" value="DEAD_box_RNA_helicase"/>
</dbReference>
<dbReference type="GO" id="GO:0005829">
    <property type="term" value="C:cytosol"/>
    <property type="evidence" value="ECO:0007669"/>
    <property type="project" value="TreeGrafter"/>
</dbReference>
<keyword evidence="4 7" id="KW-0067">ATP-binding</keyword>
<evidence type="ECO:0000313" key="12">
    <source>
        <dbReference type="EMBL" id="EAR60630.1"/>
    </source>
</evidence>
<dbReference type="GO" id="GO:0005524">
    <property type="term" value="F:ATP binding"/>
    <property type="evidence" value="ECO:0007669"/>
    <property type="project" value="UniProtKB-KW"/>
</dbReference>
<dbReference type="OrthoDB" id="9808889at2"/>
<evidence type="ECO:0000259" key="11">
    <source>
        <dbReference type="PROSITE" id="PS51195"/>
    </source>
</evidence>
<dbReference type="PANTHER" id="PTHR47959">
    <property type="entry name" value="ATP-DEPENDENT RNA HELICASE RHLE-RELATED"/>
    <property type="match status" value="1"/>
</dbReference>
<dbReference type="PROSITE" id="PS51194">
    <property type="entry name" value="HELICASE_CTER"/>
    <property type="match status" value="1"/>
</dbReference>
<dbReference type="GO" id="GO:0016787">
    <property type="term" value="F:hydrolase activity"/>
    <property type="evidence" value="ECO:0007669"/>
    <property type="project" value="UniProtKB-KW"/>
</dbReference>
<dbReference type="InterPro" id="IPR001650">
    <property type="entry name" value="Helicase_C-like"/>
</dbReference>
<feature type="domain" description="DEAD-box RNA helicase Q" evidence="11">
    <location>
        <begin position="1"/>
        <end position="29"/>
    </location>
</feature>
<dbReference type="Pfam" id="PF00271">
    <property type="entry name" value="Helicase_C"/>
    <property type="match status" value="1"/>
</dbReference>
<feature type="compositionally biased region" description="Basic residues" evidence="8">
    <location>
        <begin position="399"/>
        <end position="412"/>
    </location>
</feature>
<gene>
    <name evidence="12" type="ORF">MED92_09506</name>
</gene>
<evidence type="ECO:0000259" key="9">
    <source>
        <dbReference type="PROSITE" id="PS51192"/>
    </source>
</evidence>
<dbReference type="Pfam" id="PF00270">
    <property type="entry name" value="DEAD"/>
    <property type="match status" value="1"/>
</dbReference>
<dbReference type="InterPro" id="IPR014001">
    <property type="entry name" value="Helicase_ATP-bd"/>
</dbReference>
<keyword evidence="2 7" id="KW-0378">Hydrolase</keyword>
<dbReference type="PANTHER" id="PTHR47959:SF7">
    <property type="entry name" value="ATP-DEPENDENT RNA HELICASE DEAD BOX FAMILY"/>
    <property type="match status" value="1"/>
</dbReference>
<dbReference type="AlphaFoldDB" id="A0A7U8C357"/>
<comment type="caution">
    <text evidence="12">The sequence shown here is derived from an EMBL/GenBank/DDBJ whole genome shotgun (WGS) entry which is preliminary data.</text>
</comment>
<dbReference type="InterPro" id="IPR011545">
    <property type="entry name" value="DEAD/DEAH_box_helicase_dom"/>
</dbReference>
<dbReference type="CDD" id="cd00268">
    <property type="entry name" value="DEADc"/>
    <property type="match status" value="1"/>
</dbReference>
<organism evidence="12 13">
    <name type="scientific">Neptuniibacter caesariensis</name>
    <dbReference type="NCBI Taxonomy" id="207954"/>
    <lineage>
        <taxon>Bacteria</taxon>
        <taxon>Pseudomonadati</taxon>
        <taxon>Pseudomonadota</taxon>
        <taxon>Gammaproteobacteria</taxon>
        <taxon>Oceanospirillales</taxon>
        <taxon>Oceanospirillaceae</taxon>
        <taxon>Neptuniibacter</taxon>
    </lineage>
</organism>
<feature type="domain" description="Helicase ATP-binding" evidence="9">
    <location>
        <begin position="32"/>
        <end position="213"/>
    </location>
</feature>
<feature type="region of interest" description="Disordered" evidence="8">
    <location>
        <begin position="392"/>
        <end position="412"/>
    </location>
</feature>
<dbReference type="RefSeq" id="WP_007019569.1">
    <property type="nucleotide sequence ID" value="NZ_CH724125.1"/>
</dbReference>
<feature type="domain" description="Helicase C-terminal" evidence="10">
    <location>
        <begin position="239"/>
        <end position="386"/>
    </location>
</feature>
<feature type="short sequence motif" description="Q motif" evidence="6">
    <location>
        <begin position="1"/>
        <end position="29"/>
    </location>
</feature>
<dbReference type="CDD" id="cd18787">
    <property type="entry name" value="SF2_C_DEAD"/>
    <property type="match status" value="1"/>
</dbReference>
<dbReference type="EMBL" id="AAOW01000015">
    <property type="protein sequence ID" value="EAR60630.1"/>
    <property type="molecule type" value="Genomic_DNA"/>
</dbReference>
<evidence type="ECO:0000256" key="6">
    <source>
        <dbReference type="PROSITE-ProRule" id="PRU00552"/>
    </source>
</evidence>
<dbReference type="SMART" id="SM00487">
    <property type="entry name" value="DEXDc"/>
    <property type="match status" value="1"/>
</dbReference>
<reference evidence="12 13" key="1">
    <citation type="submission" date="2006-02" db="EMBL/GenBank/DDBJ databases">
        <authorList>
            <person name="Pinhassi J."/>
            <person name="Pedros-Alio C."/>
            <person name="Ferriera S."/>
            <person name="Johnson J."/>
            <person name="Kravitz S."/>
            <person name="Halpern A."/>
            <person name="Remington K."/>
            <person name="Beeson K."/>
            <person name="Tran B."/>
            <person name="Rogers Y.-H."/>
            <person name="Friedman R."/>
            <person name="Venter J.C."/>
        </authorList>
    </citation>
    <scope>NUCLEOTIDE SEQUENCE [LARGE SCALE GENOMIC DNA]</scope>
    <source>
        <strain evidence="12 13">MED92</strain>
    </source>
</reference>
<evidence type="ECO:0000256" key="5">
    <source>
        <dbReference type="ARBA" id="ARBA00038437"/>
    </source>
</evidence>
<evidence type="ECO:0000256" key="7">
    <source>
        <dbReference type="RuleBase" id="RU000492"/>
    </source>
</evidence>
<accession>A0A7U8C357</accession>
<dbReference type="InterPro" id="IPR014014">
    <property type="entry name" value="RNA_helicase_DEAD_Q_motif"/>
</dbReference>
<dbReference type="PROSITE" id="PS00039">
    <property type="entry name" value="DEAD_ATP_HELICASE"/>
    <property type="match status" value="1"/>
</dbReference>
<evidence type="ECO:0000256" key="1">
    <source>
        <dbReference type="ARBA" id="ARBA00022741"/>
    </source>
</evidence>
<dbReference type="PROSITE" id="PS51195">
    <property type="entry name" value="Q_MOTIF"/>
    <property type="match status" value="1"/>
</dbReference>
<keyword evidence="3 7" id="KW-0347">Helicase</keyword>
<dbReference type="Proteomes" id="UP000002171">
    <property type="component" value="Unassembled WGS sequence"/>
</dbReference>
<evidence type="ECO:0000259" key="10">
    <source>
        <dbReference type="PROSITE" id="PS51194"/>
    </source>
</evidence>
<dbReference type="Gene3D" id="3.40.50.300">
    <property type="entry name" value="P-loop containing nucleotide triphosphate hydrolases"/>
    <property type="match status" value="2"/>
</dbReference>
<dbReference type="GO" id="GO:0003676">
    <property type="term" value="F:nucleic acid binding"/>
    <property type="evidence" value="ECO:0007669"/>
    <property type="project" value="InterPro"/>
</dbReference>
<evidence type="ECO:0000256" key="4">
    <source>
        <dbReference type="ARBA" id="ARBA00022840"/>
    </source>
</evidence>
<keyword evidence="13" id="KW-1185">Reference proteome</keyword>
<dbReference type="InterPro" id="IPR000629">
    <property type="entry name" value="RNA-helicase_DEAD-box_CS"/>
</dbReference>
<evidence type="ECO:0000313" key="13">
    <source>
        <dbReference type="Proteomes" id="UP000002171"/>
    </source>
</evidence>
<dbReference type="PROSITE" id="PS51192">
    <property type="entry name" value="HELICASE_ATP_BIND_1"/>
    <property type="match status" value="1"/>
</dbReference>
<keyword evidence="1 7" id="KW-0547">Nucleotide-binding</keyword>
<name>A0A7U8C357_NEPCE</name>
<protein>
    <submittedName>
        <fullName evidence="12">ATP-dependent RNA helicase, DEAD box family protein</fullName>
    </submittedName>
</protein>
<dbReference type="InterPro" id="IPR044742">
    <property type="entry name" value="DEAD/DEAH_RhlB"/>
</dbReference>
<dbReference type="SUPFAM" id="SSF52540">
    <property type="entry name" value="P-loop containing nucleoside triphosphate hydrolases"/>
    <property type="match status" value="1"/>
</dbReference>
<evidence type="ECO:0000256" key="3">
    <source>
        <dbReference type="ARBA" id="ARBA00022806"/>
    </source>
</evidence>
<dbReference type="SMART" id="SM00490">
    <property type="entry name" value="HELICc"/>
    <property type="match status" value="1"/>
</dbReference>
<evidence type="ECO:0000256" key="2">
    <source>
        <dbReference type="ARBA" id="ARBA00022801"/>
    </source>
</evidence>
<sequence>MLFKDLCLSQPVLQAVENAGYHEASPVQAEAIPAVLSGKDLLVGAKTGTGKTAAFALPVLDQLLNTSSQVQPDKKVIKALVLVPTRELAQQVNNSFKKYAKGTGLRSAVAYGGVGIGPQIDQLKQGVDLLVATPGRLLDLCKKKAANLREIEFLIFDEADRMLDMGFRDEIKAVISKLPKREQKARQVMLFSATLNDRIFKFSKNLLLKPQVIEVDQRGSSADNVDQIIYNCDPARKYEITSYLIKNRGWAQVMVFSQTKQGADKLQQYLSEQGLETDVIHADRTQKQREDALSQFKSQKLKVLVATDVAARGIDIAELPAVINLEMPFKAEDYIHRIGRTGRAGSQGVAISLLIEEENYLLEAIEALIDERLPQQWLTGFEPDLSREIEIKRSNTKSAQKRRAKKRAFAKR</sequence>
<evidence type="ECO:0000256" key="8">
    <source>
        <dbReference type="SAM" id="MobiDB-lite"/>
    </source>
</evidence>